<sequence>MRSRTVREGSVGLLILVSLFLFGGLIFWIRDIRYGKKSYTIIAEFANVGGMQQGASVRYRGVNVGQITAINPRSNGVDVTMEISPADLVMPNEVVVEANQSGLLSETSIDINPLKQLPPEVKVALPLDPQCPTGLIVCNNERVRGQIGISFDELLRSTTRIANLYNDPTLLANLKAATKNTSDAAVGVAQLTRDFSGLSATVQQEIKTFSGAANAVTRAANQSSAQLSQIGGTANQFGLAANQITRTANQYSLTATQLNQLLGNVNSLVVENRSTLLSTLDNFSTSSLQLRTTVNSLTGQVNQFGNTELRRNLEVLSANAAQASVNAAQASANLRDLTTALNSPTNLVVLQQTLDSARTTFENAQKITSDLDDLTGDQAFRNNLRNLVNGLSGLVSSTQQLEQQVQIAEVLEPARAAINTQVAAGKMNKDVSSSFSSSPLTNIKAQKQLKSNPIARPKAIALPPAYWHEESTQPAADFEKKN</sequence>
<evidence type="ECO:0000313" key="4">
    <source>
        <dbReference type="EMBL" id="MEP0866483.1"/>
    </source>
</evidence>
<dbReference type="InterPro" id="IPR039342">
    <property type="entry name" value="TGD2-like"/>
</dbReference>
<keyword evidence="2" id="KW-0472">Membrane</keyword>
<evidence type="ECO:0000313" key="5">
    <source>
        <dbReference type="Proteomes" id="UP001442494"/>
    </source>
</evidence>
<comment type="caution">
    <text evidence="4">The sequence shown here is derived from an EMBL/GenBank/DDBJ whole genome shotgun (WGS) entry which is preliminary data.</text>
</comment>
<dbReference type="PANTHER" id="PTHR34675:SF1">
    <property type="entry name" value="PROTEIN TRIGALACTOSYLDIACYLGLYCEROL 2, CHLOROPLASTIC"/>
    <property type="match status" value="1"/>
</dbReference>
<keyword evidence="2" id="KW-1133">Transmembrane helix</keyword>
<proteinExistence type="predicted"/>
<name>A0ABV0JSY6_9CYAN</name>
<evidence type="ECO:0000256" key="2">
    <source>
        <dbReference type="SAM" id="Phobius"/>
    </source>
</evidence>
<dbReference type="Proteomes" id="UP001442494">
    <property type="component" value="Unassembled WGS sequence"/>
</dbReference>
<protein>
    <submittedName>
        <fullName evidence="4">MlaD family protein</fullName>
    </submittedName>
</protein>
<dbReference type="EMBL" id="JAMPKK010000044">
    <property type="protein sequence ID" value="MEP0866483.1"/>
    <property type="molecule type" value="Genomic_DNA"/>
</dbReference>
<keyword evidence="2" id="KW-0812">Transmembrane</keyword>
<dbReference type="InterPro" id="IPR003399">
    <property type="entry name" value="Mce/MlaD"/>
</dbReference>
<evidence type="ECO:0000256" key="1">
    <source>
        <dbReference type="SAM" id="MobiDB-lite"/>
    </source>
</evidence>
<evidence type="ECO:0000259" key="3">
    <source>
        <dbReference type="Pfam" id="PF02470"/>
    </source>
</evidence>
<reference evidence="4 5" key="1">
    <citation type="submission" date="2022-04" db="EMBL/GenBank/DDBJ databases">
        <title>Positive selection, recombination, and allopatry shape intraspecific diversity of widespread and dominant cyanobacteria.</title>
        <authorList>
            <person name="Wei J."/>
            <person name="Shu W."/>
            <person name="Hu C."/>
        </authorList>
    </citation>
    <scope>NUCLEOTIDE SEQUENCE [LARGE SCALE GENOMIC DNA]</scope>
    <source>
        <strain evidence="4 5">GB2-A5</strain>
    </source>
</reference>
<organism evidence="4 5">
    <name type="scientific">Funiculus sociatus GB2-A5</name>
    <dbReference type="NCBI Taxonomy" id="2933946"/>
    <lineage>
        <taxon>Bacteria</taxon>
        <taxon>Bacillati</taxon>
        <taxon>Cyanobacteriota</taxon>
        <taxon>Cyanophyceae</taxon>
        <taxon>Coleofasciculales</taxon>
        <taxon>Coleofasciculaceae</taxon>
        <taxon>Funiculus</taxon>
    </lineage>
</organism>
<feature type="transmembrane region" description="Helical" evidence="2">
    <location>
        <begin position="12"/>
        <end position="29"/>
    </location>
</feature>
<feature type="domain" description="Mce/MlaD" evidence="3">
    <location>
        <begin position="38"/>
        <end position="113"/>
    </location>
</feature>
<keyword evidence="5" id="KW-1185">Reference proteome</keyword>
<accession>A0ABV0JSY6</accession>
<gene>
    <name evidence="4" type="ORF">NDI37_18660</name>
</gene>
<dbReference type="PANTHER" id="PTHR34675">
    <property type="entry name" value="PROTEIN TRIGALACTOSYLDIACYLGLYCEROL 2, CHLOROPLASTIC"/>
    <property type="match status" value="1"/>
</dbReference>
<dbReference type="RefSeq" id="WP_190428104.1">
    <property type="nucleotide sequence ID" value="NZ_JAMPKK010000044.1"/>
</dbReference>
<feature type="compositionally biased region" description="Basic and acidic residues" evidence="1">
    <location>
        <begin position="467"/>
        <end position="482"/>
    </location>
</feature>
<dbReference type="Pfam" id="PF02470">
    <property type="entry name" value="MlaD"/>
    <property type="match status" value="1"/>
</dbReference>
<feature type="region of interest" description="Disordered" evidence="1">
    <location>
        <begin position="460"/>
        <end position="482"/>
    </location>
</feature>